<dbReference type="EMBL" id="CM044708">
    <property type="protein sequence ID" value="KAI5648437.1"/>
    <property type="molecule type" value="Genomic_DNA"/>
</dbReference>
<accession>A0ACB9ZQF2</accession>
<gene>
    <name evidence="1" type="ORF">M9H77_34442</name>
</gene>
<name>A0ACB9ZQF2_CATRO</name>
<keyword evidence="2" id="KW-1185">Reference proteome</keyword>
<protein>
    <submittedName>
        <fullName evidence="1">Uncharacterized protein</fullName>
    </submittedName>
</protein>
<reference evidence="2" key="1">
    <citation type="journal article" date="2023" name="Nat. Plants">
        <title>Single-cell RNA sequencing provides a high-resolution roadmap for understanding the multicellular compartmentation of specialized metabolism.</title>
        <authorList>
            <person name="Sun S."/>
            <person name="Shen X."/>
            <person name="Li Y."/>
            <person name="Li Y."/>
            <person name="Wang S."/>
            <person name="Li R."/>
            <person name="Zhang H."/>
            <person name="Shen G."/>
            <person name="Guo B."/>
            <person name="Wei J."/>
            <person name="Xu J."/>
            <person name="St-Pierre B."/>
            <person name="Chen S."/>
            <person name="Sun C."/>
        </authorList>
    </citation>
    <scope>NUCLEOTIDE SEQUENCE [LARGE SCALE GENOMIC DNA]</scope>
</reference>
<evidence type="ECO:0000313" key="2">
    <source>
        <dbReference type="Proteomes" id="UP001060085"/>
    </source>
</evidence>
<evidence type="ECO:0000313" key="1">
    <source>
        <dbReference type="EMBL" id="KAI5648437.1"/>
    </source>
</evidence>
<comment type="caution">
    <text evidence="1">The sequence shown here is derived from an EMBL/GenBank/DDBJ whole genome shotgun (WGS) entry which is preliminary data.</text>
</comment>
<proteinExistence type="predicted"/>
<organism evidence="1 2">
    <name type="scientific">Catharanthus roseus</name>
    <name type="common">Madagascar periwinkle</name>
    <name type="synonym">Vinca rosea</name>
    <dbReference type="NCBI Taxonomy" id="4058"/>
    <lineage>
        <taxon>Eukaryota</taxon>
        <taxon>Viridiplantae</taxon>
        <taxon>Streptophyta</taxon>
        <taxon>Embryophyta</taxon>
        <taxon>Tracheophyta</taxon>
        <taxon>Spermatophyta</taxon>
        <taxon>Magnoliopsida</taxon>
        <taxon>eudicotyledons</taxon>
        <taxon>Gunneridae</taxon>
        <taxon>Pentapetalae</taxon>
        <taxon>asterids</taxon>
        <taxon>lamiids</taxon>
        <taxon>Gentianales</taxon>
        <taxon>Apocynaceae</taxon>
        <taxon>Rauvolfioideae</taxon>
        <taxon>Vinceae</taxon>
        <taxon>Catharanthinae</taxon>
        <taxon>Catharanthus</taxon>
    </lineage>
</organism>
<sequence>MAASEHIQGMYDVAFKPRLLRSLLKEYVPDEKHPLRNPSDLSHVISVAKSHQLLFESSSDQKLVDSWKSAVDSWVNRIVALASSNMPDKIWTGICLLGLTCQECSSERFLSSYSVWFNEIFSHIQSPSDSHFVRVASCASLSDLMTRLVKLPNAKKDANSYATKLIQPLLKLLNEDGSADVWEEAICLLCVIINLFPSSVGRHYDTIETVIVSKMISENASSSILKKLSNALALLPKSRRDEESWLLMMQKIVVFLNNQLNVVFQGLEEETRMHEVMKLLLPPGKDPPPPLGGPTVAGKLSTLALKSPEQFMVSRISTLLLCCCEMLSNSYTVQVPVPVRALVAVASRVLKVDGSLPNSYPFMAAMRHEFVCSDLPVLHIRSLELLGSIVKGLRSQLLPHMADIIRLLTEYFKTCALPELRVKVYSILKLLLVSVGVGVAIYLIQEIINNAFIDLDTHDQQRSKDSAAYPRASEEAVQQAPKRKRKHPATPGSSANQSDLGGLEVDRSQNLTPIAVRIAALEALEALLTVGGAVRSDSWRSSVDHLIMTVATNACKEGWTREKNTSVYADAMPVWADFQLAALRALLTSLLSPGRVRPPHLAQSLDLFRRGRQETGTKIAEFCSHALLTLEVLIHPRSLPLIDFQSPTDHYDDVGIKFPETMYSIGHRQRTTFPVGTAGKKGPGEGGSNEDDLYRSWLGKGDTMEDPVTNLQGKVRNAEETLGASSKHPSSEKVTNDFLSGTSNHELSNLEPSVVDATMQIPADTGEIMVEFQKHEMDKQFEEHEGGNPVSPVSTHANTVSNQLVSGNATLEPKDPVSTSGKDVSMAEGEAMNAVDHIPPALTSGKDVETSHSYGYNMIIERISASVSNTSSKKAIVQEMDDNSSVESLPDIVDGDPDSDCD</sequence>
<dbReference type="Proteomes" id="UP001060085">
    <property type="component" value="Linkage Group LG08"/>
</dbReference>